<organism evidence="4">
    <name type="scientific">Onchocerca flexuosa</name>
    <dbReference type="NCBI Taxonomy" id="387005"/>
    <lineage>
        <taxon>Eukaryota</taxon>
        <taxon>Metazoa</taxon>
        <taxon>Ecdysozoa</taxon>
        <taxon>Nematoda</taxon>
        <taxon>Chromadorea</taxon>
        <taxon>Rhabditida</taxon>
        <taxon>Spirurina</taxon>
        <taxon>Spiruromorpha</taxon>
        <taxon>Filarioidea</taxon>
        <taxon>Onchocercidae</taxon>
        <taxon>Onchocerca</taxon>
    </lineage>
</organism>
<evidence type="ECO:0000313" key="3">
    <source>
        <dbReference type="Proteomes" id="UP000267606"/>
    </source>
</evidence>
<keyword evidence="3" id="KW-1185">Reference proteome</keyword>
<dbReference type="Proteomes" id="UP000267606">
    <property type="component" value="Unassembled WGS sequence"/>
</dbReference>
<protein>
    <submittedName>
        <fullName evidence="4">C2H2-type domain-containing protein</fullName>
    </submittedName>
</protein>
<dbReference type="WBParaSite" id="OFLC_0001003801-mRNA-1">
    <property type="protein sequence ID" value="OFLC_0001003801-mRNA-1"/>
    <property type="gene ID" value="OFLC_0001003801"/>
</dbReference>
<name>A0A183HRC7_9BILA</name>
<reference evidence="4" key="1">
    <citation type="submission" date="2016-06" db="UniProtKB">
        <authorList>
            <consortium name="WormBaseParasite"/>
        </authorList>
    </citation>
    <scope>IDENTIFICATION</scope>
</reference>
<dbReference type="AlphaFoldDB" id="A0A183HRC7"/>
<evidence type="ECO:0000313" key="2">
    <source>
        <dbReference type="EMBL" id="VDO65334.1"/>
    </source>
</evidence>
<feature type="region of interest" description="Disordered" evidence="1">
    <location>
        <begin position="222"/>
        <end position="258"/>
    </location>
</feature>
<evidence type="ECO:0000256" key="1">
    <source>
        <dbReference type="SAM" id="MobiDB-lite"/>
    </source>
</evidence>
<sequence>MQYRYRRCLKILFNQLDDILALPHQHRYHHRCSSRRSNYMIINNNIATVTSSTATTTTMIVIKISIRMINFNISLLQQQSHHHTLCKANSSCLHRLLKFCNFDHKTVVNFIGYNQSLNSHWCPRSANCISNIATFCCIKVFDRFFIHLKRYHFNCLSISNKRFNFFPNNSPVLYYNLGKEEASDNNNVTFRLYGTNISVKQTLPNTSDNTATIIIGHKSPDSSNSNINKSSNIVDNKNDKSSSSSSMLPKLTTTSRPL</sequence>
<feature type="compositionally biased region" description="Low complexity" evidence="1">
    <location>
        <begin position="222"/>
        <end position="246"/>
    </location>
</feature>
<gene>
    <name evidence="2" type="ORF">OFLC_LOCUS10042</name>
</gene>
<dbReference type="EMBL" id="UZAJ01012963">
    <property type="protein sequence ID" value="VDO65334.1"/>
    <property type="molecule type" value="Genomic_DNA"/>
</dbReference>
<reference evidence="2 3" key="2">
    <citation type="submission" date="2018-11" db="EMBL/GenBank/DDBJ databases">
        <authorList>
            <consortium name="Pathogen Informatics"/>
        </authorList>
    </citation>
    <scope>NUCLEOTIDE SEQUENCE [LARGE SCALE GENOMIC DNA]</scope>
</reference>
<evidence type="ECO:0000313" key="4">
    <source>
        <dbReference type="WBParaSite" id="OFLC_0001003801-mRNA-1"/>
    </source>
</evidence>
<proteinExistence type="predicted"/>
<accession>A0A183HRC7</accession>